<keyword evidence="2" id="KW-1185">Reference proteome</keyword>
<dbReference type="EMBL" id="WSTB01000001">
    <property type="protein sequence ID" value="MWB93057.1"/>
    <property type="molecule type" value="Genomic_DNA"/>
</dbReference>
<comment type="caution">
    <text evidence="1">The sequence shown here is derived from an EMBL/GenBank/DDBJ whole genome shotgun (WGS) entry which is preliminary data.</text>
</comment>
<dbReference type="RefSeq" id="WP_160372983.1">
    <property type="nucleotide sequence ID" value="NZ_WSTB01000001.1"/>
</dbReference>
<dbReference type="AlphaFoldDB" id="A0A6I4NPS7"/>
<sequence>MNTKKFTLVIIAFCFLTGLTYGQQLEDKRVKIEITVKDGNKTIIAPVRTATFSFTTSTNNGTATDGTEKKAQTKNYYLSIDFEKPNIALLKAFLANKNGLDGQITMVDSYGKMPSRKLEFTKANIDSLSDQITADYTSAYMSIMCTTLIIDGVNIE</sequence>
<gene>
    <name evidence="1" type="ORF">GON26_01670</name>
</gene>
<protein>
    <submittedName>
        <fullName evidence="1">Uncharacterized protein</fullName>
    </submittedName>
</protein>
<proteinExistence type="predicted"/>
<evidence type="ECO:0000313" key="1">
    <source>
        <dbReference type="EMBL" id="MWB93057.1"/>
    </source>
</evidence>
<evidence type="ECO:0000313" key="2">
    <source>
        <dbReference type="Proteomes" id="UP000471501"/>
    </source>
</evidence>
<reference evidence="1 2" key="1">
    <citation type="submission" date="2019-12" db="EMBL/GenBank/DDBJ databases">
        <authorList>
            <person name="Kim Y.S."/>
        </authorList>
    </citation>
    <scope>NUCLEOTIDE SEQUENCE [LARGE SCALE GENOMIC DNA]</scope>
    <source>
        <strain evidence="1 2">GA093</strain>
    </source>
</reference>
<organism evidence="1 2">
    <name type="scientific">Flavobacterium hydrocarbonoxydans</name>
    <dbReference type="NCBI Taxonomy" id="2683249"/>
    <lineage>
        <taxon>Bacteria</taxon>
        <taxon>Pseudomonadati</taxon>
        <taxon>Bacteroidota</taxon>
        <taxon>Flavobacteriia</taxon>
        <taxon>Flavobacteriales</taxon>
        <taxon>Flavobacteriaceae</taxon>
        <taxon>Flavobacterium</taxon>
    </lineage>
</organism>
<dbReference type="Proteomes" id="UP000471501">
    <property type="component" value="Unassembled WGS sequence"/>
</dbReference>
<accession>A0A6I4NPS7</accession>
<name>A0A6I4NPS7_9FLAO</name>